<dbReference type="GO" id="GO:0005886">
    <property type="term" value="C:plasma membrane"/>
    <property type="evidence" value="ECO:0007669"/>
    <property type="project" value="UniProtKB-SubCell"/>
</dbReference>
<dbReference type="Gene3D" id="3.30.450.20">
    <property type="entry name" value="PAS domain"/>
    <property type="match status" value="1"/>
</dbReference>
<dbReference type="SUPFAM" id="SSF52172">
    <property type="entry name" value="CheY-like"/>
    <property type="match status" value="1"/>
</dbReference>
<dbReference type="SMART" id="SM00387">
    <property type="entry name" value="HATPase_c"/>
    <property type="match status" value="1"/>
</dbReference>
<dbReference type="CDD" id="cd17546">
    <property type="entry name" value="REC_hyHK_CKI1_RcsC-like"/>
    <property type="match status" value="1"/>
</dbReference>
<evidence type="ECO:0000259" key="15">
    <source>
        <dbReference type="PROSITE" id="PS50109"/>
    </source>
</evidence>
<dbReference type="CDD" id="cd16922">
    <property type="entry name" value="HATPase_EvgS-ArcB-TorS-like"/>
    <property type="match status" value="1"/>
</dbReference>
<evidence type="ECO:0000256" key="6">
    <source>
        <dbReference type="ARBA" id="ARBA00022692"/>
    </source>
</evidence>
<dbReference type="Gene3D" id="3.30.565.10">
    <property type="entry name" value="Histidine kinase-like ATPase, C-terminal domain"/>
    <property type="match status" value="1"/>
</dbReference>
<evidence type="ECO:0000256" key="12">
    <source>
        <dbReference type="PROSITE-ProRule" id="PRU00169"/>
    </source>
</evidence>
<dbReference type="FunFam" id="3.30.565.10:FF:000010">
    <property type="entry name" value="Sensor histidine kinase RcsC"/>
    <property type="match status" value="1"/>
</dbReference>
<evidence type="ECO:0000313" key="17">
    <source>
        <dbReference type="EMBL" id="AEF80730.1"/>
    </source>
</evidence>
<keyword evidence="8" id="KW-0067">ATP-binding</keyword>
<feature type="coiled-coil region" evidence="13">
    <location>
        <begin position="50"/>
        <end position="91"/>
    </location>
</feature>
<dbReference type="Gene3D" id="1.20.120.160">
    <property type="entry name" value="HPT domain"/>
    <property type="match status" value="1"/>
</dbReference>
<dbReference type="InParanoid" id="F5Y904"/>
<evidence type="ECO:0000256" key="11">
    <source>
        <dbReference type="ARBA" id="ARBA00023136"/>
    </source>
</evidence>
<dbReference type="GO" id="GO:0005524">
    <property type="term" value="F:ATP binding"/>
    <property type="evidence" value="ECO:0007669"/>
    <property type="project" value="UniProtKB-KW"/>
</dbReference>
<dbReference type="Gene3D" id="1.10.287.130">
    <property type="match status" value="1"/>
</dbReference>
<evidence type="ECO:0000259" key="16">
    <source>
        <dbReference type="PROSITE" id="PS50110"/>
    </source>
</evidence>
<dbReference type="CDD" id="cd12912">
    <property type="entry name" value="PDC2_MCP_like"/>
    <property type="match status" value="1"/>
</dbReference>
<keyword evidence="7" id="KW-0547">Nucleotide-binding</keyword>
<accession>F5Y904</accession>
<dbReference type="InterPro" id="IPR003661">
    <property type="entry name" value="HisK_dim/P_dom"/>
</dbReference>
<keyword evidence="18" id="KW-1185">Reference proteome</keyword>
<name>F5Y904_LEAAZ</name>
<evidence type="ECO:0000256" key="14">
    <source>
        <dbReference type="SAM" id="Phobius"/>
    </source>
</evidence>
<feature type="domain" description="Histidine kinase" evidence="15">
    <location>
        <begin position="331"/>
        <end position="558"/>
    </location>
</feature>
<keyword evidence="10" id="KW-0902">Two-component regulatory system</keyword>
<comment type="catalytic activity">
    <reaction evidence="1">
        <text>ATP + protein L-histidine = ADP + protein N-phospho-L-histidine.</text>
        <dbReference type="EC" id="2.7.13.3"/>
    </reaction>
</comment>
<dbReference type="Proteomes" id="UP000009222">
    <property type="component" value="Chromosome"/>
</dbReference>
<dbReference type="InterPro" id="IPR003594">
    <property type="entry name" value="HATPase_dom"/>
</dbReference>
<dbReference type="InterPro" id="IPR004358">
    <property type="entry name" value="Sig_transdc_His_kin-like_C"/>
</dbReference>
<dbReference type="InterPro" id="IPR008207">
    <property type="entry name" value="Sig_transdc_His_kin_Hpt_dom"/>
</dbReference>
<dbReference type="Pfam" id="PF00072">
    <property type="entry name" value="Response_reg"/>
    <property type="match status" value="1"/>
</dbReference>
<proteinExistence type="predicted"/>
<dbReference type="SUPFAM" id="SSF47226">
    <property type="entry name" value="Histidine-containing phosphotransfer domain, HPT domain"/>
    <property type="match status" value="1"/>
</dbReference>
<comment type="subcellular location">
    <subcellularLocation>
        <location evidence="2">Cell membrane</location>
        <topology evidence="2">Multi-pass membrane protein</topology>
    </subcellularLocation>
</comment>
<evidence type="ECO:0000256" key="9">
    <source>
        <dbReference type="ARBA" id="ARBA00022989"/>
    </source>
</evidence>
<evidence type="ECO:0000256" key="2">
    <source>
        <dbReference type="ARBA" id="ARBA00004651"/>
    </source>
</evidence>
<gene>
    <name evidence="17" type="ordered locus">TREAZ_0879</name>
</gene>
<dbReference type="InterPro" id="IPR036890">
    <property type="entry name" value="HATPase_C_sf"/>
</dbReference>
<keyword evidence="6 14" id="KW-0812">Transmembrane</keyword>
<dbReference type="InterPro" id="IPR036641">
    <property type="entry name" value="HPT_dom_sf"/>
</dbReference>
<dbReference type="AlphaFoldDB" id="F5Y904"/>
<dbReference type="InterPro" id="IPR036097">
    <property type="entry name" value="HisK_dim/P_sf"/>
</dbReference>
<dbReference type="InterPro" id="IPR011006">
    <property type="entry name" value="CheY-like_superfamily"/>
</dbReference>
<dbReference type="EMBL" id="CP001841">
    <property type="protein sequence ID" value="AEF80730.1"/>
    <property type="molecule type" value="Genomic_DNA"/>
</dbReference>
<keyword evidence="4" id="KW-1003">Cell membrane</keyword>
<dbReference type="eggNOG" id="COG0642">
    <property type="taxonomic scope" value="Bacteria"/>
</dbReference>
<dbReference type="HOGENOM" id="CLU_000445_114_21_12"/>
<dbReference type="GO" id="GO:0000155">
    <property type="term" value="F:phosphorelay sensor kinase activity"/>
    <property type="evidence" value="ECO:0007669"/>
    <property type="project" value="InterPro"/>
</dbReference>
<reference evidence="18" key="1">
    <citation type="submission" date="2009-12" db="EMBL/GenBank/DDBJ databases">
        <title>Complete sequence of Treponema azotonutricium strain ZAS-9.</title>
        <authorList>
            <person name="Tetu S.G."/>
            <person name="Matson E."/>
            <person name="Ren Q."/>
            <person name="Seshadri R."/>
            <person name="Elbourne L."/>
            <person name="Hassan K.A."/>
            <person name="Durkin A."/>
            <person name="Radune D."/>
            <person name="Mohamoud Y."/>
            <person name="Shay R."/>
            <person name="Jin S."/>
            <person name="Zhang X."/>
            <person name="Lucey K."/>
            <person name="Ballor N.R."/>
            <person name="Ottesen E."/>
            <person name="Rosenthal R."/>
            <person name="Allen A."/>
            <person name="Leadbetter J.R."/>
            <person name="Paulsen I.T."/>
        </authorList>
    </citation>
    <scope>NUCLEOTIDE SEQUENCE [LARGE SCALE GENOMIC DNA]</scope>
    <source>
        <strain evidence="18">ATCC BAA-888 / DSM 13862 / ZAS-9</strain>
    </source>
</reference>
<dbReference type="SMART" id="SM00448">
    <property type="entry name" value="REC"/>
    <property type="match status" value="1"/>
</dbReference>
<organism evidence="17 18">
    <name type="scientific">Leadbettera azotonutricia (strain ATCC BAA-888 / DSM 13862 / ZAS-9)</name>
    <name type="common">Treponema azotonutricium</name>
    <dbReference type="NCBI Taxonomy" id="545695"/>
    <lineage>
        <taxon>Bacteria</taxon>
        <taxon>Pseudomonadati</taxon>
        <taxon>Spirochaetota</taxon>
        <taxon>Spirochaetia</taxon>
        <taxon>Spirochaetales</taxon>
        <taxon>Breznakiellaceae</taxon>
        <taxon>Leadbettera</taxon>
    </lineage>
</organism>
<dbReference type="CDD" id="cd00082">
    <property type="entry name" value="HisKA"/>
    <property type="match status" value="1"/>
</dbReference>
<dbReference type="Gene3D" id="3.40.50.2300">
    <property type="match status" value="1"/>
</dbReference>
<keyword evidence="9 14" id="KW-1133">Transmembrane helix</keyword>
<dbReference type="Pfam" id="PF00512">
    <property type="entry name" value="HisKA"/>
    <property type="match status" value="1"/>
</dbReference>
<reference evidence="17 18" key="2">
    <citation type="journal article" date="2011" name="ISME J.">
        <title>RNA-seq reveals cooperative metabolic interactions between two termite-gut spirochete species in co-culture.</title>
        <authorList>
            <person name="Rosenthal A.Z."/>
            <person name="Matson E.G."/>
            <person name="Eldar A."/>
            <person name="Leadbetter J.R."/>
        </authorList>
    </citation>
    <scope>NUCLEOTIDE SEQUENCE [LARGE SCALE GENOMIC DNA]</scope>
    <source>
        <strain evidence="18">ATCC BAA-888 / DSM 13862 / ZAS-9</strain>
    </source>
</reference>
<dbReference type="PRINTS" id="PR00344">
    <property type="entry name" value="BCTRLSENSOR"/>
</dbReference>
<dbReference type="Pfam" id="PF01627">
    <property type="entry name" value="Hpt"/>
    <property type="match status" value="1"/>
</dbReference>
<keyword evidence="13" id="KW-0175">Coiled coil</keyword>
<dbReference type="InterPro" id="IPR001789">
    <property type="entry name" value="Sig_transdc_resp-reg_receiver"/>
</dbReference>
<dbReference type="SMART" id="SM00388">
    <property type="entry name" value="HisKA"/>
    <property type="match status" value="1"/>
</dbReference>
<dbReference type="STRING" id="545695.TREAZ_0879"/>
<dbReference type="EC" id="2.7.13.3" evidence="3"/>
<evidence type="ECO:0000256" key="7">
    <source>
        <dbReference type="ARBA" id="ARBA00022741"/>
    </source>
</evidence>
<feature type="transmembrane region" description="Helical" evidence="14">
    <location>
        <begin position="6"/>
        <end position="28"/>
    </location>
</feature>
<evidence type="ECO:0000256" key="1">
    <source>
        <dbReference type="ARBA" id="ARBA00000085"/>
    </source>
</evidence>
<evidence type="ECO:0000256" key="3">
    <source>
        <dbReference type="ARBA" id="ARBA00012438"/>
    </source>
</evidence>
<dbReference type="KEGG" id="taz:TREAZ_0879"/>
<dbReference type="InterPro" id="IPR005467">
    <property type="entry name" value="His_kinase_dom"/>
</dbReference>
<evidence type="ECO:0000256" key="10">
    <source>
        <dbReference type="ARBA" id="ARBA00023012"/>
    </source>
</evidence>
<dbReference type="RefSeq" id="WP_015711101.1">
    <property type="nucleotide sequence ID" value="NC_015577.1"/>
</dbReference>
<protein>
    <recommendedName>
        <fullName evidence="3">histidine kinase</fullName>
        <ecNumber evidence="3">2.7.13.3</ecNumber>
    </recommendedName>
</protein>
<dbReference type="PROSITE" id="PS50109">
    <property type="entry name" value="HIS_KIN"/>
    <property type="match status" value="1"/>
</dbReference>
<dbReference type="SUPFAM" id="SSF47384">
    <property type="entry name" value="Homodimeric domain of signal transducing histidine kinase"/>
    <property type="match status" value="1"/>
</dbReference>
<evidence type="ECO:0000256" key="13">
    <source>
        <dbReference type="SAM" id="Coils"/>
    </source>
</evidence>
<feature type="modified residue" description="4-aspartylphosphate" evidence="12">
    <location>
        <position position="648"/>
    </location>
</feature>
<dbReference type="Pfam" id="PF02518">
    <property type="entry name" value="HATPase_c"/>
    <property type="match status" value="1"/>
</dbReference>
<feature type="domain" description="Response regulatory" evidence="16">
    <location>
        <begin position="597"/>
        <end position="718"/>
    </location>
</feature>
<sequence length="949" mass="105045">MSVRLKAIFIISAIVLAIAATGIGIGIYSSRKSMVSIMESDMTLVAKIASRMMAIELDRLREQIEAAADRIESAENEKEILEILEKQREKNHFLSVVIMGKGEYFLVQGETMLDNSFLDTSYGRRALAGETFVTTTERGIGEQLVFRIITPLEGSILCATLPALYFNNILEDLRIWNTGYIFALDNKGYTVANVDSEEVAAHRTFMDRIKADPAMRPAIPVINAMLEGESGIQEYSLSGKMRIAAYTPIANSGGWSLAAISPVSESPVRQVQFSLLLAGAVVLGLGFIAALFAAKSIALPFEQLNIQNKTLGELKVVAESASEAKSNFLANMSHEMRTPLNAIIGFSELEMGKNEGMSGDSQDCLEKIYTSGLTLLGLINDILDISKIESGKFVLIPVEYDLPSLINDTVVLNIVRKGSKPITFELDIDGKLPSKLFGDELRIKQILNNFLSNAFKYTKEGKVILSIRCEHKAETLEKDTVWMEITVSDTGIGIKSEDMNTIFENYSQVDTNSNRKIEGTGLGLPITKRLIEMMGGHLSATSEYNKGSVFKAWIPQGYVTDVLIGNEVADNLKAFQYALGRRDRNKKIAQAYIPYAKVLVVDDVNTNLDVARGMLKRYGLTIDCVSSGQSAIDRIRSGDPKYNAVFMDHMMPGMDGIEAVRIIRNEIDSDYARSVPIIALTANAILGNEEMFLNNGFQAFLTKPIDIIKLNEAINRWVRDKDYEKELRQTQGIPETAPGGLDMRDGEKDETVKTFLLKNPIEGVDIVKALERFGDGESWLEAVVSYIKNIPAMLEELKTISAGEIAEEKLNTYRITVHGIKGASRSISADKAGDVAEKLEKAARDKNVEILRNETSAFIALTAKLIDEFIELINKAKVLSNKPKKPAPDPEIIQEIYKAAASYNMQDLDKALEMLEQYSYESDGELVSWLREQADTSEFDTISEKLKKG</sequence>
<dbReference type="PROSITE" id="PS50110">
    <property type="entry name" value="RESPONSE_REGULATORY"/>
    <property type="match status" value="1"/>
</dbReference>
<evidence type="ECO:0000256" key="8">
    <source>
        <dbReference type="ARBA" id="ARBA00022840"/>
    </source>
</evidence>
<evidence type="ECO:0000313" key="18">
    <source>
        <dbReference type="Proteomes" id="UP000009222"/>
    </source>
</evidence>
<keyword evidence="11 14" id="KW-0472">Membrane</keyword>
<dbReference type="PANTHER" id="PTHR45339">
    <property type="entry name" value="HYBRID SIGNAL TRANSDUCTION HISTIDINE KINASE J"/>
    <property type="match status" value="1"/>
</dbReference>
<dbReference type="PANTHER" id="PTHR45339:SF1">
    <property type="entry name" value="HYBRID SIGNAL TRANSDUCTION HISTIDINE KINASE J"/>
    <property type="match status" value="1"/>
</dbReference>
<keyword evidence="5 12" id="KW-0597">Phosphoprotein</keyword>
<keyword evidence="17" id="KW-0808">Transferase</keyword>
<evidence type="ECO:0000256" key="4">
    <source>
        <dbReference type="ARBA" id="ARBA00022475"/>
    </source>
</evidence>
<evidence type="ECO:0000256" key="5">
    <source>
        <dbReference type="ARBA" id="ARBA00022553"/>
    </source>
</evidence>
<dbReference type="SUPFAM" id="SSF55874">
    <property type="entry name" value="ATPase domain of HSP90 chaperone/DNA topoisomerase II/histidine kinase"/>
    <property type="match status" value="1"/>
</dbReference>